<evidence type="ECO:0000256" key="7">
    <source>
        <dbReference type="ARBA" id="ARBA00023016"/>
    </source>
</evidence>
<evidence type="ECO:0000256" key="6">
    <source>
        <dbReference type="ARBA" id="ARBA00022884"/>
    </source>
</evidence>
<evidence type="ECO:0000256" key="3">
    <source>
        <dbReference type="ARBA" id="ARBA00022722"/>
    </source>
</evidence>
<dbReference type="AlphaFoldDB" id="A0A1G2MST2"/>
<evidence type="ECO:0008006" key="10">
    <source>
        <dbReference type="Google" id="ProtNLM"/>
    </source>
</evidence>
<dbReference type="SUPFAM" id="SSF54786">
    <property type="entry name" value="YcfA/nrd intein domain"/>
    <property type="match status" value="1"/>
</dbReference>
<evidence type="ECO:0000256" key="1">
    <source>
        <dbReference type="ARBA" id="ARBA00006620"/>
    </source>
</evidence>
<evidence type="ECO:0000313" key="9">
    <source>
        <dbReference type="Proteomes" id="UP000177565"/>
    </source>
</evidence>
<keyword evidence="2" id="KW-1277">Toxin-antitoxin system</keyword>
<accession>A0A1G2MST2</accession>
<dbReference type="STRING" id="1802312.A3C06_02500"/>
<dbReference type="Pfam" id="PF07927">
    <property type="entry name" value="HicA_toxin"/>
    <property type="match status" value="1"/>
</dbReference>
<evidence type="ECO:0000256" key="5">
    <source>
        <dbReference type="ARBA" id="ARBA00022801"/>
    </source>
</evidence>
<reference evidence="8 9" key="1">
    <citation type="journal article" date="2016" name="Nat. Commun.">
        <title>Thousands of microbial genomes shed light on interconnected biogeochemical processes in an aquifer system.</title>
        <authorList>
            <person name="Anantharaman K."/>
            <person name="Brown C.T."/>
            <person name="Hug L.A."/>
            <person name="Sharon I."/>
            <person name="Castelle C.J."/>
            <person name="Probst A.J."/>
            <person name="Thomas B.C."/>
            <person name="Singh A."/>
            <person name="Wilkins M.J."/>
            <person name="Karaoz U."/>
            <person name="Brodie E.L."/>
            <person name="Williams K.H."/>
            <person name="Hubbard S.S."/>
            <person name="Banfield J.F."/>
        </authorList>
    </citation>
    <scope>NUCLEOTIDE SEQUENCE [LARGE SCALE GENOMIC DNA]</scope>
</reference>
<comment type="similarity">
    <text evidence="1">Belongs to the HicA mRNA interferase family.</text>
</comment>
<dbReference type="InterPro" id="IPR012933">
    <property type="entry name" value="HicA_mRNA_interferase"/>
</dbReference>
<keyword evidence="5" id="KW-0378">Hydrolase</keyword>
<comment type="caution">
    <text evidence="8">The sequence shown here is derived from an EMBL/GenBank/DDBJ whole genome shotgun (WGS) entry which is preliminary data.</text>
</comment>
<evidence type="ECO:0000256" key="2">
    <source>
        <dbReference type="ARBA" id="ARBA00022649"/>
    </source>
</evidence>
<dbReference type="EMBL" id="MHRQ01000023">
    <property type="protein sequence ID" value="OHA26289.1"/>
    <property type="molecule type" value="Genomic_DNA"/>
</dbReference>
<evidence type="ECO:0000313" key="8">
    <source>
        <dbReference type="EMBL" id="OHA26289.1"/>
    </source>
</evidence>
<protein>
    <recommendedName>
        <fullName evidence="10">Addiction module toxin, HicA family</fullName>
    </recommendedName>
</protein>
<dbReference type="InterPro" id="IPR038570">
    <property type="entry name" value="HicA_sf"/>
</dbReference>
<dbReference type="GO" id="GO:0004519">
    <property type="term" value="F:endonuclease activity"/>
    <property type="evidence" value="ECO:0007669"/>
    <property type="project" value="UniProtKB-KW"/>
</dbReference>
<dbReference type="GO" id="GO:0016787">
    <property type="term" value="F:hydrolase activity"/>
    <property type="evidence" value="ECO:0007669"/>
    <property type="project" value="UniProtKB-KW"/>
</dbReference>
<evidence type="ECO:0000256" key="4">
    <source>
        <dbReference type="ARBA" id="ARBA00022759"/>
    </source>
</evidence>
<keyword evidence="4" id="KW-0255">Endonuclease</keyword>
<gene>
    <name evidence="8" type="ORF">A3C06_02500</name>
</gene>
<dbReference type="Gene3D" id="3.30.920.30">
    <property type="entry name" value="Hypothetical protein"/>
    <property type="match status" value="1"/>
</dbReference>
<keyword evidence="7" id="KW-0346">Stress response</keyword>
<organism evidence="8 9">
    <name type="scientific">Candidatus Taylorbacteria bacterium RIFCSPHIGHO2_02_FULL_46_13</name>
    <dbReference type="NCBI Taxonomy" id="1802312"/>
    <lineage>
        <taxon>Bacteria</taxon>
        <taxon>Candidatus Tayloriibacteriota</taxon>
    </lineage>
</organism>
<sequence length="72" mass="8199">MSKLPRAREVISVIKRRGFFFSRQKGGHAIYKNAEGKRVTVPIHGGRQIIASVFNQILNDLGITAEEFWKTK</sequence>
<keyword evidence="3" id="KW-0540">Nuclease</keyword>
<keyword evidence="6" id="KW-0694">RNA-binding</keyword>
<proteinExistence type="inferred from homology"/>
<dbReference type="GO" id="GO:0003729">
    <property type="term" value="F:mRNA binding"/>
    <property type="evidence" value="ECO:0007669"/>
    <property type="project" value="InterPro"/>
</dbReference>
<name>A0A1G2MST2_9BACT</name>
<dbReference type="Proteomes" id="UP000177565">
    <property type="component" value="Unassembled WGS sequence"/>
</dbReference>